<gene>
    <name evidence="11" type="ORF">E6H03_11470</name>
</gene>
<protein>
    <recommendedName>
        <fullName evidence="7">Glucosyl-3-phosphoglycerate synthase</fullName>
        <ecNumber evidence="6">2.4.1.266</ecNumber>
    </recommendedName>
</protein>
<evidence type="ECO:0000313" key="12">
    <source>
        <dbReference type="Proteomes" id="UP000318093"/>
    </source>
</evidence>
<dbReference type="Proteomes" id="UP000318093">
    <property type="component" value="Unassembled WGS sequence"/>
</dbReference>
<comment type="cofactor">
    <cofactor evidence="1">
        <name>Mg(2+)</name>
        <dbReference type="ChEBI" id="CHEBI:18420"/>
    </cofactor>
</comment>
<evidence type="ECO:0000256" key="9">
    <source>
        <dbReference type="ARBA" id="ARBA00048997"/>
    </source>
</evidence>
<evidence type="ECO:0000256" key="4">
    <source>
        <dbReference type="ARBA" id="ARBA00022679"/>
    </source>
</evidence>
<dbReference type="EC" id="2.4.1.266" evidence="6"/>
<dbReference type="GO" id="GO:0016757">
    <property type="term" value="F:glycosyltransferase activity"/>
    <property type="evidence" value="ECO:0007669"/>
    <property type="project" value="UniProtKB-KW"/>
</dbReference>
<dbReference type="InterPro" id="IPR001173">
    <property type="entry name" value="Glyco_trans_2-like"/>
</dbReference>
<evidence type="ECO:0000256" key="7">
    <source>
        <dbReference type="ARBA" id="ARBA00040894"/>
    </source>
</evidence>
<evidence type="ECO:0000313" key="11">
    <source>
        <dbReference type="EMBL" id="TMI78747.1"/>
    </source>
</evidence>
<dbReference type="PANTHER" id="PTHR48090:SF10">
    <property type="entry name" value="GLUCOSYL-3-PHOSPHOGLYCERATE SYNTHASE"/>
    <property type="match status" value="1"/>
</dbReference>
<dbReference type="Pfam" id="PF00535">
    <property type="entry name" value="Glycos_transf_2"/>
    <property type="match status" value="1"/>
</dbReference>
<dbReference type="AlphaFoldDB" id="A0A537J5F8"/>
<dbReference type="PANTHER" id="PTHR48090">
    <property type="entry name" value="UNDECAPRENYL-PHOSPHATE 4-DEOXY-4-FORMAMIDO-L-ARABINOSE TRANSFERASE-RELATED"/>
    <property type="match status" value="1"/>
</dbReference>
<dbReference type="SUPFAM" id="SSF53448">
    <property type="entry name" value="Nucleotide-diphospho-sugar transferases"/>
    <property type="match status" value="1"/>
</dbReference>
<comment type="caution">
    <text evidence="11">The sequence shown here is derived from an EMBL/GenBank/DDBJ whole genome shotgun (WGS) entry which is preliminary data.</text>
</comment>
<comment type="similarity">
    <text evidence="2">Belongs to the glycosyltransferase 2 family.</text>
</comment>
<dbReference type="EMBL" id="VBAN01000388">
    <property type="protein sequence ID" value="TMI78747.1"/>
    <property type="molecule type" value="Genomic_DNA"/>
</dbReference>
<keyword evidence="5" id="KW-0460">Magnesium</keyword>
<keyword evidence="4 11" id="KW-0808">Transferase</keyword>
<evidence type="ECO:0000259" key="10">
    <source>
        <dbReference type="Pfam" id="PF00535"/>
    </source>
</evidence>
<organism evidence="11 12">
    <name type="scientific">Candidatus Segetimicrobium genomatis</name>
    <dbReference type="NCBI Taxonomy" id="2569760"/>
    <lineage>
        <taxon>Bacteria</taxon>
        <taxon>Bacillati</taxon>
        <taxon>Candidatus Sysuimicrobiota</taxon>
        <taxon>Candidatus Sysuimicrobiia</taxon>
        <taxon>Candidatus Sysuimicrobiales</taxon>
        <taxon>Candidatus Segetimicrobiaceae</taxon>
        <taxon>Candidatus Segetimicrobium</taxon>
    </lineage>
</organism>
<evidence type="ECO:0000256" key="3">
    <source>
        <dbReference type="ARBA" id="ARBA00022676"/>
    </source>
</evidence>
<feature type="domain" description="Glycosyltransferase 2-like" evidence="10">
    <location>
        <begin position="6"/>
        <end position="119"/>
    </location>
</feature>
<proteinExistence type="inferred from homology"/>
<evidence type="ECO:0000256" key="8">
    <source>
        <dbReference type="ARBA" id="ARBA00048689"/>
    </source>
</evidence>
<evidence type="ECO:0000256" key="6">
    <source>
        <dbReference type="ARBA" id="ARBA00039022"/>
    </source>
</evidence>
<keyword evidence="3" id="KW-0328">Glycosyltransferase</keyword>
<reference evidence="11 12" key="1">
    <citation type="journal article" date="2019" name="Nat. Microbiol.">
        <title>Mediterranean grassland soil C-N compound turnover is dependent on rainfall and depth, and is mediated by genomically divergent microorganisms.</title>
        <authorList>
            <person name="Diamond S."/>
            <person name="Andeer P.F."/>
            <person name="Li Z."/>
            <person name="Crits-Christoph A."/>
            <person name="Burstein D."/>
            <person name="Anantharaman K."/>
            <person name="Lane K.R."/>
            <person name="Thomas B.C."/>
            <person name="Pan C."/>
            <person name="Northen T.R."/>
            <person name="Banfield J.F."/>
        </authorList>
    </citation>
    <scope>NUCLEOTIDE SEQUENCE [LARGE SCALE GENOMIC DNA]</scope>
    <source>
        <strain evidence="11">NP_6</strain>
    </source>
</reference>
<dbReference type="Gene3D" id="3.90.550.10">
    <property type="entry name" value="Spore Coat Polysaccharide Biosynthesis Protein SpsA, Chain A"/>
    <property type="match status" value="1"/>
</dbReference>
<evidence type="ECO:0000256" key="5">
    <source>
        <dbReference type="ARBA" id="ARBA00022842"/>
    </source>
</evidence>
<comment type="catalytic activity">
    <reaction evidence="9">
        <text>an NDP-alpha-D-glucose + (2R)-3-phosphoglycerate = (2R)-2-O-(alpha-D-glucopyranosyl)-3-phospho-glycerate + a ribonucleoside 5'-diphosphate + H(+)</text>
        <dbReference type="Rhea" id="RHEA:47244"/>
        <dbReference type="ChEBI" id="CHEBI:15378"/>
        <dbReference type="ChEBI" id="CHEBI:57930"/>
        <dbReference type="ChEBI" id="CHEBI:58272"/>
        <dbReference type="ChEBI" id="CHEBI:62600"/>
        <dbReference type="ChEBI" id="CHEBI:76533"/>
        <dbReference type="EC" id="2.4.1.266"/>
    </reaction>
    <physiologicalReaction direction="left-to-right" evidence="9">
        <dbReference type="Rhea" id="RHEA:47245"/>
    </physiologicalReaction>
</comment>
<evidence type="ECO:0000256" key="2">
    <source>
        <dbReference type="ARBA" id="ARBA00006739"/>
    </source>
</evidence>
<comment type="catalytic activity">
    <reaction evidence="8">
        <text>(2R)-3-phosphoglycerate + UDP-alpha-D-glucose = (2R)-2-O-(alpha-D-glucopyranosyl)-3-phospho-glycerate + UDP + H(+)</text>
        <dbReference type="Rhea" id="RHEA:31319"/>
        <dbReference type="ChEBI" id="CHEBI:15378"/>
        <dbReference type="ChEBI" id="CHEBI:58223"/>
        <dbReference type="ChEBI" id="CHEBI:58272"/>
        <dbReference type="ChEBI" id="CHEBI:58885"/>
        <dbReference type="ChEBI" id="CHEBI:62600"/>
        <dbReference type="EC" id="2.4.1.266"/>
    </reaction>
    <physiologicalReaction direction="left-to-right" evidence="8">
        <dbReference type="Rhea" id="RHEA:31320"/>
    </physiologicalReaction>
</comment>
<accession>A0A537J5F8</accession>
<sequence length="210" mass="22643">MDRVAAIIPAFNEERTIGDVVGAVRRCPLVDDVIVVSDGSRDATGWAARQHGARVIELFENLGKGGAIAAGLGATSAQFILLLDGDLVGLTTQHVEDLLRPVLAGTAAVSIGRIKRDFIQALFPNFSGQRALRREVLEAIPHLENTGFGVEAVLSRHLKWSGLHACTVSLGHLTHVPKQEKHGLLRGYVAKCKATWQIAKWSGRYGRAKA</sequence>
<evidence type="ECO:0000256" key="1">
    <source>
        <dbReference type="ARBA" id="ARBA00001946"/>
    </source>
</evidence>
<dbReference type="InterPro" id="IPR050256">
    <property type="entry name" value="Glycosyltransferase_2"/>
</dbReference>
<dbReference type="InterPro" id="IPR029044">
    <property type="entry name" value="Nucleotide-diphossugar_trans"/>
</dbReference>
<name>A0A537J5F8_9BACT</name>